<dbReference type="SMART" id="SM00179">
    <property type="entry name" value="EGF_CA"/>
    <property type="match status" value="7"/>
</dbReference>
<dbReference type="SUPFAM" id="SSF57184">
    <property type="entry name" value="Growth factor receptor domain"/>
    <property type="match status" value="1"/>
</dbReference>
<dbReference type="GO" id="GO:0016020">
    <property type="term" value="C:membrane"/>
    <property type="evidence" value="ECO:0007669"/>
    <property type="project" value="UniProtKB-SubCell"/>
</dbReference>
<dbReference type="PROSITE" id="PS50026">
    <property type="entry name" value="EGF_3"/>
    <property type="match status" value="9"/>
</dbReference>
<organism evidence="13 14">
    <name type="scientific">Blomia tropicalis</name>
    <name type="common">Mite</name>
    <dbReference type="NCBI Taxonomy" id="40697"/>
    <lineage>
        <taxon>Eukaryota</taxon>
        <taxon>Metazoa</taxon>
        <taxon>Ecdysozoa</taxon>
        <taxon>Arthropoda</taxon>
        <taxon>Chelicerata</taxon>
        <taxon>Arachnida</taxon>
        <taxon>Acari</taxon>
        <taxon>Acariformes</taxon>
        <taxon>Sarcoptiformes</taxon>
        <taxon>Astigmata</taxon>
        <taxon>Glycyphagoidea</taxon>
        <taxon>Echimyopodidae</taxon>
        <taxon>Blomia</taxon>
    </lineage>
</organism>
<name>A0A9Q0MG70_BLOTA</name>
<dbReference type="PANTHER" id="PTHR12916">
    <property type="entry name" value="CYTOCHROME C OXIDASE POLYPEPTIDE VIC-2"/>
    <property type="match status" value="1"/>
</dbReference>
<evidence type="ECO:0000259" key="11">
    <source>
        <dbReference type="PROSITE" id="PS50026"/>
    </source>
</evidence>
<feature type="disulfide bond" evidence="7">
    <location>
        <begin position="551"/>
        <end position="561"/>
    </location>
</feature>
<accession>A0A9Q0MG70</accession>
<feature type="transmembrane region" description="Helical" evidence="9">
    <location>
        <begin position="401"/>
        <end position="423"/>
    </location>
</feature>
<evidence type="ECO:0000256" key="5">
    <source>
        <dbReference type="ARBA" id="ARBA00023157"/>
    </source>
</evidence>
<dbReference type="SUPFAM" id="SSF103473">
    <property type="entry name" value="MFS general substrate transporter"/>
    <property type="match status" value="1"/>
</dbReference>
<dbReference type="PROSITE" id="PS00010">
    <property type="entry name" value="ASX_HYDROXYL"/>
    <property type="match status" value="2"/>
</dbReference>
<feature type="domain" description="EGF-like" evidence="11">
    <location>
        <begin position="587"/>
        <end position="625"/>
    </location>
</feature>
<dbReference type="Pfam" id="PF02210">
    <property type="entry name" value="Laminin_G_2"/>
    <property type="match status" value="1"/>
</dbReference>
<keyword evidence="2 7" id="KW-0245">EGF-like domain</keyword>
<feature type="domain" description="EGF-like" evidence="11">
    <location>
        <begin position="1053"/>
        <end position="1092"/>
    </location>
</feature>
<dbReference type="SUPFAM" id="SSF49899">
    <property type="entry name" value="Concanavalin A-like lectins/glucanases"/>
    <property type="match status" value="2"/>
</dbReference>
<dbReference type="PROSITE" id="PS00022">
    <property type="entry name" value="EGF_1"/>
    <property type="match status" value="8"/>
</dbReference>
<keyword evidence="5 7" id="KW-1015">Disulfide bond</keyword>
<comment type="caution">
    <text evidence="13">The sequence shown here is derived from an EMBL/GenBank/DDBJ whole genome shotgun (WGS) entry which is preliminary data.</text>
</comment>
<reference evidence="13" key="1">
    <citation type="submission" date="2022-12" db="EMBL/GenBank/DDBJ databases">
        <title>Genome assemblies of Blomia tropicalis.</title>
        <authorList>
            <person name="Cui Y."/>
        </authorList>
    </citation>
    <scope>NUCLEOTIDE SEQUENCE</scope>
    <source>
        <tissue evidence="13">Adult mites</tissue>
    </source>
</reference>
<evidence type="ECO:0000259" key="10">
    <source>
        <dbReference type="PROSITE" id="PS50025"/>
    </source>
</evidence>
<dbReference type="InterPro" id="IPR036259">
    <property type="entry name" value="MFS_trans_sf"/>
</dbReference>
<evidence type="ECO:0000256" key="7">
    <source>
        <dbReference type="PROSITE-ProRule" id="PRU00076"/>
    </source>
</evidence>
<dbReference type="InterPro" id="IPR009030">
    <property type="entry name" value="Growth_fac_rcpt_cys_sf"/>
</dbReference>
<keyword evidence="4" id="KW-0677">Repeat</keyword>
<dbReference type="PROSITE" id="PS50850">
    <property type="entry name" value="MFS"/>
    <property type="match status" value="1"/>
</dbReference>
<dbReference type="SUPFAM" id="SSF57196">
    <property type="entry name" value="EGF/Laminin"/>
    <property type="match status" value="6"/>
</dbReference>
<protein>
    <submittedName>
        <fullName evidence="13">Uncharacterized protein</fullName>
    </submittedName>
</protein>
<dbReference type="FunFam" id="2.10.25.10:FF:000472">
    <property type="entry name" value="Uncharacterized protein, isoform A"/>
    <property type="match status" value="2"/>
</dbReference>
<feature type="disulfide bond" evidence="7">
    <location>
        <begin position="575"/>
        <end position="584"/>
    </location>
</feature>
<dbReference type="GO" id="GO:0048513">
    <property type="term" value="P:animal organ development"/>
    <property type="evidence" value="ECO:0007669"/>
    <property type="project" value="UniProtKB-ARBA"/>
</dbReference>
<evidence type="ECO:0000256" key="1">
    <source>
        <dbReference type="ARBA" id="ARBA00004141"/>
    </source>
</evidence>
<feature type="transmembrane region" description="Helical" evidence="9">
    <location>
        <begin position="214"/>
        <end position="243"/>
    </location>
</feature>
<comment type="subcellular location">
    <subcellularLocation>
        <location evidence="1">Membrane</location>
        <topology evidence="1">Multi-pass membrane protein</topology>
    </subcellularLocation>
</comment>
<dbReference type="InterPro" id="IPR018097">
    <property type="entry name" value="EGF_Ca-bd_CS"/>
</dbReference>
<dbReference type="InterPro" id="IPR001881">
    <property type="entry name" value="EGF-like_Ca-bd_dom"/>
</dbReference>
<dbReference type="PROSITE" id="PS01186">
    <property type="entry name" value="EGF_2"/>
    <property type="match status" value="6"/>
</dbReference>
<feature type="domain" description="EGF-like" evidence="11">
    <location>
        <begin position="665"/>
        <end position="712"/>
    </location>
</feature>
<feature type="disulfide bond" evidence="7">
    <location>
        <begin position="740"/>
        <end position="749"/>
    </location>
</feature>
<dbReference type="EMBL" id="JAPWDV010000001">
    <property type="protein sequence ID" value="KAJ6223787.1"/>
    <property type="molecule type" value="Genomic_DNA"/>
</dbReference>
<evidence type="ECO:0000259" key="12">
    <source>
        <dbReference type="PROSITE" id="PS50850"/>
    </source>
</evidence>
<feature type="disulfide bond" evidence="7">
    <location>
        <begin position="1121"/>
        <end position="1130"/>
    </location>
</feature>
<keyword evidence="14" id="KW-1185">Reference proteome</keyword>
<evidence type="ECO:0000256" key="2">
    <source>
        <dbReference type="ARBA" id="ARBA00022536"/>
    </source>
</evidence>
<feature type="domain" description="EGF-like" evidence="11">
    <location>
        <begin position="757"/>
        <end position="802"/>
    </location>
</feature>
<dbReference type="GO" id="GO:0005509">
    <property type="term" value="F:calcium ion binding"/>
    <property type="evidence" value="ECO:0007669"/>
    <property type="project" value="InterPro"/>
</dbReference>
<dbReference type="InterPro" id="IPR000742">
    <property type="entry name" value="EGF"/>
</dbReference>
<dbReference type="InterPro" id="IPR000152">
    <property type="entry name" value="EGF-type_Asp/Asn_hydroxyl_site"/>
</dbReference>
<dbReference type="InterPro" id="IPR020846">
    <property type="entry name" value="MFS_dom"/>
</dbReference>
<dbReference type="InterPro" id="IPR011701">
    <property type="entry name" value="MFS"/>
</dbReference>
<feature type="domain" description="Major facilitator superfamily (MFS) profile" evidence="12">
    <location>
        <begin position="124"/>
        <end position="529"/>
    </location>
</feature>
<evidence type="ECO:0000256" key="8">
    <source>
        <dbReference type="SAM" id="MobiDB-lite"/>
    </source>
</evidence>
<gene>
    <name evidence="13" type="ORF">RDWZM_002332</name>
</gene>
<keyword evidence="6" id="KW-0325">Glycoprotein</keyword>
<feature type="disulfide bond" evidence="7">
    <location>
        <begin position="792"/>
        <end position="801"/>
    </location>
</feature>
<keyword evidence="9" id="KW-1133">Transmembrane helix</keyword>
<dbReference type="CDD" id="cd00110">
    <property type="entry name" value="LamG"/>
    <property type="match status" value="1"/>
</dbReference>
<keyword evidence="9" id="KW-0812">Transmembrane</keyword>
<dbReference type="GO" id="GO:0022857">
    <property type="term" value="F:transmembrane transporter activity"/>
    <property type="evidence" value="ECO:0007669"/>
    <property type="project" value="InterPro"/>
</dbReference>
<feature type="transmembrane region" description="Helical" evidence="9">
    <location>
        <begin position="336"/>
        <end position="357"/>
    </location>
</feature>
<dbReference type="Gene3D" id="2.10.25.10">
    <property type="entry name" value="Laminin"/>
    <property type="match status" value="8"/>
</dbReference>
<dbReference type="InterPro" id="IPR013320">
    <property type="entry name" value="ConA-like_dom_sf"/>
</dbReference>
<feature type="domain" description="EGF-like" evidence="11">
    <location>
        <begin position="714"/>
        <end position="750"/>
    </location>
</feature>
<evidence type="ECO:0000256" key="9">
    <source>
        <dbReference type="SAM" id="Phobius"/>
    </source>
</evidence>
<feature type="transmembrane region" description="Helical" evidence="9">
    <location>
        <begin position="190"/>
        <end position="208"/>
    </location>
</feature>
<dbReference type="InterPro" id="IPR001791">
    <property type="entry name" value="Laminin_G"/>
</dbReference>
<evidence type="ECO:0000313" key="13">
    <source>
        <dbReference type="EMBL" id="KAJ6223787.1"/>
    </source>
</evidence>
<dbReference type="PROSITE" id="PS01187">
    <property type="entry name" value="EGF_CA"/>
    <property type="match status" value="1"/>
</dbReference>
<dbReference type="Pfam" id="PF00008">
    <property type="entry name" value="EGF"/>
    <property type="match status" value="5"/>
</dbReference>
<dbReference type="PANTHER" id="PTHR12916:SF10">
    <property type="entry name" value="NEUROGENIC LOCUS NOTCH HOMOLOG PROTEIN 2 PRECURSOR"/>
    <property type="match status" value="1"/>
</dbReference>
<evidence type="ECO:0000256" key="3">
    <source>
        <dbReference type="ARBA" id="ARBA00022729"/>
    </source>
</evidence>
<dbReference type="Proteomes" id="UP001142055">
    <property type="component" value="Chromosome 1"/>
</dbReference>
<comment type="caution">
    <text evidence="7">Lacks conserved residue(s) required for the propagation of feature annotation.</text>
</comment>
<feature type="transmembrane region" description="Helical" evidence="9">
    <location>
        <begin position="122"/>
        <end position="145"/>
    </location>
</feature>
<feature type="transmembrane region" description="Helical" evidence="9">
    <location>
        <begin position="429"/>
        <end position="449"/>
    </location>
</feature>
<dbReference type="GO" id="GO:0007219">
    <property type="term" value="P:Notch signaling pathway"/>
    <property type="evidence" value="ECO:0007669"/>
    <property type="project" value="TreeGrafter"/>
</dbReference>
<sequence length="1338" mass="150556">MVKEKTNLLADESIIPKPFYSSIKRDNNEEATNECETQPNHNPFHRSLPGYKDEKSNKSRKQCCQVNNQQLSSIKEQLFNSLCDCHCNQRNPINLLLVQNFLKPINENCPKNIVGPLSRKQWWIIFSLIYGNFWVAACVSLQAPFFPKEAEMKGASATQYGFVFGIYELMILLTAPLFGKMVTRYSPITISKYGLLICGASTIVFGFIDKAPSGLTFIILAYLIRIVEGISASAFMTASYTVMAAKFPTRVATTFAYLEAAFGVGMILGPTLGGALYELNGFAYPFVTLGTCLLAGCFVNHFLMSPNNGPQDLSDCSTAIHQDEGNMTQFISNRAIIFDVLSIVTSLNYLGFNAATLEPHLRQFNLSPFFTGLIFITTGLTYALSTPFWGALCERGMSPKLLIMIGSILCWIGIIFLGPLSFIPLKPSLPLIVISLCLTGFGISAKMVCAFMDAMNDSIKKRGFKNDVSTYGMVSAMFFTSCSIGAFIGPSIGGFLLDTFDYRRSTLLIFLVDLFLTIYSLFFVCSRETNLSSIVWLDLVRVTVSLGSEPCEPNPCIHGVCLHESTESNGFRCYCFDGYTGIRCERNFDECLLGRNRCQNNSTCINSIPIAKCICPEGYCGRYCEMEIDECQSNPCLNGGMCLDRLNDFECLCPVGYSGKRCEEDVDACNDSNVLLQLNRTNYCDNGGTCYDGPGEQYFCQCRRGYVGHRCETIIDECNSSPCLNRGRCESTIGGFNCICPYGWTGNRCQLSLIKCNINRCLNQDALCMEVKVEDNDEGDDEASEPMFICYCPPDYHGKQCEHRYDECIPNQCQNNATCLDDIDGYRCQCLNGYVGKNCEFNCIDESLNVEVCQSTTTTTPIEESTFPTLPSTVATTTTETNISPPPTTTTSNSITTIKPIDPSISRTYSPNFNGIDSILVFRVRRVKRQTFSLKFDMMTRKSNSEIIYANTSRYHLLIYLKDNQIDQKEQPNIASIELNLLENSTFKLINSISEVLTNQTVPCFETYQLGSKPLPDDETSQFDGCIINLNINGEVKYPRDSILAKNISECNDSDICKQNNPCKNDGECILDLENEIDSSWTCNCSNGFHGWLCEEAHCDTNYCENRGLCLISNNRHHCICTPGYFGFRCESRMNLTYPLYNIGWNNSFIKYRLPYDMKEFFEIRFRFISHQLEQKNGLIMFINGQVLNESTTGNDFISLVYEQKTILFHLNLGQEEKVLRTSIEANITEQMVLFGRFHQTFWLLVIPAHLSSTDKTQLVPQVGRMAIHHRYLNVDPYLYVGGHDDWQSHSTLANLVGFKGCIYDIDVRNSRTANFTRLDDNQIDNLFNVEQCDFECT</sequence>
<feature type="disulfide bond" evidence="7">
    <location>
        <begin position="615"/>
        <end position="624"/>
    </location>
</feature>
<feature type="transmembrane region" description="Helical" evidence="9">
    <location>
        <begin position="255"/>
        <end position="276"/>
    </location>
</feature>
<feature type="domain" description="EGF-like" evidence="11">
    <location>
        <begin position="627"/>
        <end position="663"/>
    </location>
</feature>
<dbReference type="GO" id="GO:0005112">
    <property type="term" value="F:Notch binding"/>
    <property type="evidence" value="ECO:0007669"/>
    <property type="project" value="TreeGrafter"/>
</dbReference>
<feature type="disulfide bond" evidence="7">
    <location>
        <begin position="653"/>
        <end position="662"/>
    </location>
</feature>
<dbReference type="FunFam" id="2.10.25.10:FF:000142">
    <property type="entry name" value="Crumbs cell polarity complex component 2"/>
    <property type="match status" value="1"/>
</dbReference>
<feature type="domain" description="EGF-like" evidence="11">
    <location>
        <begin position="1095"/>
        <end position="1131"/>
    </location>
</feature>
<feature type="transmembrane region" description="Helical" evidence="9">
    <location>
        <begin position="369"/>
        <end position="389"/>
    </location>
</feature>
<dbReference type="SMART" id="SM00181">
    <property type="entry name" value="EGF"/>
    <property type="match status" value="9"/>
</dbReference>
<evidence type="ECO:0000256" key="6">
    <source>
        <dbReference type="ARBA" id="ARBA00023180"/>
    </source>
</evidence>
<dbReference type="Pfam" id="PF12661">
    <property type="entry name" value="hEGF"/>
    <property type="match status" value="2"/>
</dbReference>
<feature type="transmembrane region" description="Helical" evidence="9">
    <location>
        <begin position="157"/>
        <end position="178"/>
    </location>
</feature>
<keyword evidence="9" id="KW-0472">Membrane</keyword>
<dbReference type="PRINTS" id="PR00010">
    <property type="entry name" value="EGFBLOOD"/>
</dbReference>
<proteinExistence type="predicted"/>
<keyword evidence="3" id="KW-0732">Signal</keyword>
<feature type="domain" description="EGF-like" evidence="11">
    <location>
        <begin position="547"/>
        <end position="585"/>
    </location>
</feature>
<dbReference type="Gene3D" id="1.20.1250.20">
    <property type="entry name" value="MFS general substrate transporter like domains"/>
    <property type="match status" value="2"/>
</dbReference>
<feature type="disulfide bond" evidence="7">
    <location>
        <begin position="830"/>
        <end position="839"/>
    </location>
</feature>
<dbReference type="InterPro" id="IPR013032">
    <property type="entry name" value="EGF-like_CS"/>
</dbReference>
<feature type="domain" description="Laminin G" evidence="10">
    <location>
        <begin position="1139"/>
        <end position="1337"/>
    </location>
</feature>
<evidence type="ECO:0000313" key="14">
    <source>
        <dbReference type="Proteomes" id="UP001142055"/>
    </source>
</evidence>
<feature type="domain" description="EGF-like" evidence="11">
    <location>
        <begin position="804"/>
        <end position="840"/>
    </location>
</feature>
<evidence type="ECO:0000256" key="4">
    <source>
        <dbReference type="ARBA" id="ARBA00022737"/>
    </source>
</evidence>
<feature type="disulfide bond" evidence="7">
    <location>
        <begin position="702"/>
        <end position="711"/>
    </location>
</feature>
<dbReference type="SMART" id="SM00282">
    <property type="entry name" value="LamG"/>
    <property type="match status" value="1"/>
</dbReference>
<feature type="transmembrane region" description="Helical" evidence="9">
    <location>
        <begin position="470"/>
        <end position="493"/>
    </location>
</feature>
<feature type="disulfide bond" evidence="7">
    <location>
        <begin position="556"/>
        <end position="573"/>
    </location>
</feature>
<feature type="transmembrane region" description="Helical" evidence="9">
    <location>
        <begin position="282"/>
        <end position="303"/>
    </location>
</feature>
<dbReference type="Gene3D" id="2.60.120.200">
    <property type="match status" value="1"/>
</dbReference>
<dbReference type="Pfam" id="PF07690">
    <property type="entry name" value="MFS_1"/>
    <property type="match status" value="2"/>
</dbReference>
<dbReference type="CDD" id="cd00054">
    <property type="entry name" value="EGF_CA"/>
    <property type="match status" value="6"/>
</dbReference>
<feature type="region of interest" description="Disordered" evidence="8">
    <location>
        <begin position="20"/>
        <end position="54"/>
    </location>
</feature>
<dbReference type="PROSITE" id="PS50025">
    <property type="entry name" value="LAM_G_DOMAIN"/>
    <property type="match status" value="1"/>
</dbReference>